<evidence type="ECO:0000313" key="5">
    <source>
        <dbReference type="Proteomes" id="UP000294547"/>
    </source>
</evidence>
<dbReference type="NCBIfam" id="TIGR01730">
    <property type="entry name" value="RND_mfp"/>
    <property type="match status" value="1"/>
</dbReference>
<dbReference type="InterPro" id="IPR058647">
    <property type="entry name" value="BSH_CzcB-like"/>
</dbReference>
<dbReference type="Pfam" id="PF25967">
    <property type="entry name" value="RND-MFP_C"/>
    <property type="match status" value="1"/>
</dbReference>
<dbReference type="Proteomes" id="UP000294547">
    <property type="component" value="Unassembled WGS sequence"/>
</dbReference>
<dbReference type="Gene3D" id="2.40.50.100">
    <property type="match status" value="1"/>
</dbReference>
<gene>
    <name evidence="4" type="ORF">EDD54_0139</name>
</gene>
<dbReference type="PANTHER" id="PTHR30469">
    <property type="entry name" value="MULTIDRUG RESISTANCE PROTEIN MDTA"/>
    <property type="match status" value="1"/>
</dbReference>
<evidence type="ECO:0000259" key="3">
    <source>
        <dbReference type="Pfam" id="PF25973"/>
    </source>
</evidence>
<sequence>MPTRLDRTVTLTGTIAARTETALSFRTSGRIVERLVDVGDRVRKGQVLARLDVETQTADVQSARAGVDAADAQVRQAKAAFDRSKALLDQGFTTRRDFEQADRTLKVAVAGAESARAQLASAEESLTYTDLAADADGVVTQRLLDVGETAQAAATVFTIAWDGPRDALFDIYEGLLLDQTAGEPATIAVALVSDPSVATSGRVRQIAPSVDAGTGTVRVKIGLDDAPAAMTLGAAVSGTGTVARADVVVVPPAALTTAGGKPAVWVFDPASGVVTPRPVVVGSYRTDAVVVDGGLAAGDRVVVGGTTLLRPGEAVTVAEETASR</sequence>
<dbReference type="Gene3D" id="2.40.420.20">
    <property type="match status" value="1"/>
</dbReference>
<feature type="domain" description="CzcB-like barrel-sandwich hybrid" evidence="3">
    <location>
        <begin position="24"/>
        <end position="160"/>
    </location>
</feature>
<dbReference type="EMBL" id="SNXY01000006">
    <property type="protein sequence ID" value="TDP86270.1"/>
    <property type="molecule type" value="Genomic_DNA"/>
</dbReference>
<keyword evidence="5" id="KW-1185">Reference proteome</keyword>
<reference evidence="4 5" key="1">
    <citation type="submission" date="2019-03" db="EMBL/GenBank/DDBJ databases">
        <title>Genomic Encyclopedia of Type Strains, Phase IV (KMG-IV): sequencing the most valuable type-strain genomes for metagenomic binning, comparative biology and taxonomic classification.</title>
        <authorList>
            <person name="Goeker M."/>
        </authorList>
    </citation>
    <scope>NUCLEOTIDE SEQUENCE [LARGE SCALE GENOMIC DNA]</scope>
    <source>
        <strain evidence="4 5">DSM 102969</strain>
    </source>
</reference>
<evidence type="ECO:0000259" key="2">
    <source>
        <dbReference type="Pfam" id="PF25967"/>
    </source>
</evidence>
<evidence type="ECO:0000256" key="1">
    <source>
        <dbReference type="ARBA" id="ARBA00009477"/>
    </source>
</evidence>
<organism evidence="4 5">
    <name type="scientific">Oharaeibacter diazotrophicus</name>
    <dbReference type="NCBI Taxonomy" id="1920512"/>
    <lineage>
        <taxon>Bacteria</taxon>
        <taxon>Pseudomonadati</taxon>
        <taxon>Pseudomonadota</taxon>
        <taxon>Alphaproteobacteria</taxon>
        <taxon>Hyphomicrobiales</taxon>
        <taxon>Pleomorphomonadaceae</taxon>
        <taxon>Oharaeibacter</taxon>
    </lineage>
</organism>
<protein>
    <submittedName>
        <fullName evidence="4">RND family efflux transporter MFP subunit</fullName>
    </submittedName>
</protein>
<evidence type="ECO:0000313" key="4">
    <source>
        <dbReference type="EMBL" id="TDP86270.1"/>
    </source>
</evidence>
<dbReference type="SUPFAM" id="SSF111369">
    <property type="entry name" value="HlyD-like secretion proteins"/>
    <property type="match status" value="1"/>
</dbReference>
<comment type="caution">
    <text evidence="4">The sequence shown here is derived from an EMBL/GenBank/DDBJ whole genome shotgun (WGS) entry which is preliminary data.</text>
</comment>
<dbReference type="Gene3D" id="1.10.287.470">
    <property type="entry name" value="Helix hairpin bin"/>
    <property type="match status" value="1"/>
</dbReference>
<comment type="similarity">
    <text evidence="1">Belongs to the membrane fusion protein (MFP) (TC 8.A.1) family.</text>
</comment>
<accession>A0A4R6RIM6</accession>
<dbReference type="Pfam" id="PF25973">
    <property type="entry name" value="BSH_CzcB"/>
    <property type="match status" value="1"/>
</dbReference>
<dbReference type="InterPro" id="IPR006143">
    <property type="entry name" value="RND_pump_MFP"/>
</dbReference>
<dbReference type="Gene3D" id="2.40.30.170">
    <property type="match status" value="1"/>
</dbReference>
<dbReference type="AlphaFoldDB" id="A0A4R6RIM6"/>
<dbReference type="InterPro" id="IPR058627">
    <property type="entry name" value="MdtA-like_C"/>
</dbReference>
<dbReference type="GO" id="GO:1990281">
    <property type="term" value="C:efflux pump complex"/>
    <property type="evidence" value="ECO:0007669"/>
    <property type="project" value="TreeGrafter"/>
</dbReference>
<dbReference type="PANTHER" id="PTHR30469:SF38">
    <property type="entry name" value="HLYD FAMILY SECRETION PROTEIN"/>
    <property type="match status" value="1"/>
</dbReference>
<proteinExistence type="inferred from homology"/>
<feature type="domain" description="Multidrug resistance protein MdtA-like C-terminal permuted SH3" evidence="2">
    <location>
        <begin position="246"/>
        <end position="305"/>
    </location>
</feature>
<dbReference type="GO" id="GO:0015562">
    <property type="term" value="F:efflux transmembrane transporter activity"/>
    <property type="evidence" value="ECO:0007669"/>
    <property type="project" value="TreeGrafter"/>
</dbReference>
<name>A0A4R6RIM6_9HYPH</name>